<evidence type="ECO:0008006" key="8">
    <source>
        <dbReference type="Google" id="ProtNLM"/>
    </source>
</evidence>
<accession>A0AAW0Q9U8</accession>
<reference evidence="6 7" key="1">
    <citation type="submission" date="2023-01" db="EMBL/GenBank/DDBJ databases">
        <title>Analysis of 21 Apiospora genomes using comparative genomics revels a genus with tremendous synthesis potential of carbohydrate active enzymes and secondary metabolites.</title>
        <authorList>
            <person name="Sorensen T."/>
        </authorList>
    </citation>
    <scope>NUCLEOTIDE SEQUENCE [LARGE SCALE GENOMIC DNA]</scope>
    <source>
        <strain evidence="6 7">CBS 117206</strain>
    </source>
</reference>
<dbReference type="Pfam" id="PF01070">
    <property type="entry name" value="FMN_dh"/>
    <property type="match status" value="1"/>
</dbReference>
<feature type="domain" description="FMN hydroxy acid dehydrogenase" evidence="5">
    <location>
        <begin position="106"/>
        <end position="470"/>
    </location>
</feature>
<evidence type="ECO:0000313" key="7">
    <source>
        <dbReference type="Proteomes" id="UP001392437"/>
    </source>
</evidence>
<organism evidence="6 7">
    <name type="scientific">Apiospora kogelbergensis</name>
    <dbReference type="NCBI Taxonomy" id="1337665"/>
    <lineage>
        <taxon>Eukaryota</taxon>
        <taxon>Fungi</taxon>
        <taxon>Dikarya</taxon>
        <taxon>Ascomycota</taxon>
        <taxon>Pezizomycotina</taxon>
        <taxon>Sordariomycetes</taxon>
        <taxon>Xylariomycetidae</taxon>
        <taxon>Amphisphaeriales</taxon>
        <taxon>Apiosporaceae</taxon>
        <taxon>Apiospora</taxon>
    </lineage>
</organism>
<feature type="domain" description="Cytochrome b5 heme-binding" evidence="4">
    <location>
        <begin position="1"/>
        <end position="78"/>
    </location>
</feature>
<dbReference type="EMBL" id="JAQQWP010000010">
    <property type="protein sequence ID" value="KAK8096797.1"/>
    <property type="molecule type" value="Genomic_DNA"/>
</dbReference>
<dbReference type="Gene3D" id="3.10.120.10">
    <property type="entry name" value="Cytochrome b5-like heme/steroid binding domain"/>
    <property type="match status" value="1"/>
</dbReference>
<dbReference type="InterPro" id="IPR036400">
    <property type="entry name" value="Cyt_B5-like_heme/steroid_sf"/>
</dbReference>
<dbReference type="SUPFAM" id="SSF55856">
    <property type="entry name" value="Cytochrome b5-like heme/steroid binding domain"/>
    <property type="match status" value="1"/>
</dbReference>
<evidence type="ECO:0000259" key="4">
    <source>
        <dbReference type="PROSITE" id="PS50255"/>
    </source>
</evidence>
<dbReference type="PANTHER" id="PTHR10578:SF104">
    <property type="entry name" value="CYTOCHROME B2, MITOCHONDRIAL-RELATED"/>
    <property type="match status" value="1"/>
</dbReference>
<evidence type="ECO:0000313" key="6">
    <source>
        <dbReference type="EMBL" id="KAK8096797.1"/>
    </source>
</evidence>
<comment type="cofactor">
    <cofactor evidence="1">
        <name>FMN</name>
        <dbReference type="ChEBI" id="CHEBI:58210"/>
    </cofactor>
</comment>
<name>A0AAW0Q9U8_9PEZI</name>
<dbReference type="PANTHER" id="PTHR10578">
    <property type="entry name" value="S -2-HYDROXY-ACID OXIDASE-RELATED"/>
    <property type="match status" value="1"/>
</dbReference>
<evidence type="ECO:0000256" key="3">
    <source>
        <dbReference type="SAM" id="MobiDB-lite"/>
    </source>
</evidence>
<proteinExistence type="predicted"/>
<dbReference type="InterPro" id="IPR001199">
    <property type="entry name" value="Cyt_B5-like_heme/steroid-bd"/>
</dbReference>
<evidence type="ECO:0000256" key="1">
    <source>
        <dbReference type="ARBA" id="ARBA00001917"/>
    </source>
</evidence>
<gene>
    <name evidence="6" type="ORF">PG999_012741</name>
</gene>
<dbReference type="Pfam" id="PF00173">
    <property type="entry name" value="Cyt-b5"/>
    <property type="match status" value="1"/>
</dbReference>
<protein>
    <recommendedName>
        <fullName evidence="8">L-lactate dehydrogenase (Cytochrome)</fullName>
    </recommendedName>
</protein>
<dbReference type="Proteomes" id="UP001392437">
    <property type="component" value="Unassembled WGS sequence"/>
</dbReference>
<evidence type="ECO:0000259" key="5">
    <source>
        <dbReference type="PROSITE" id="PS51349"/>
    </source>
</evidence>
<sequence length="499" mass="54048">MASIAATEMMRHSSPKDCWVAINGKVYDMTNFAPEHPGGHNIIYAWAGKDASDLYNEFHSARLVEQELPASAKLGSLDDTVTKDDGRSSMQQAATTTTHSASEQRPPLTSIINLYDFELAFAKFGSRKSHAYISSASNDLLTLQANAAHWHKLWFRPRVLRNVSTVSTRTRLLGLDVSMPVWIAPMGMGKTGGPEAEAALGAGAAAAGIVHCLSTPASLSVEETLASAPGHPWFFQLYVNRDRAKTEAALAKLARHRDQVKALFVTADLPVMSKREADDRIRVTEQTVLPLPDSTGATIAATEGRGGLARTTGSFIDSSFTWECLPWLRRCTDLPLFVKGVQTAADARAALEAGCAGIVVSNHGGRALDNASSTVLVLLELRRDCPEVFERMDILVDGGVRRGSDVLKAFCLGARGVGVGRPFQCAISYGKEGVAHCANILREELETAMRLCGVTDINSVWGNMAYLNTSELDTLLPAKQDSYPRLRSRCQSGREVCRL</sequence>
<dbReference type="PROSITE" id="PS51349">
    <property type="entry name" value="FMN_HYDROXY_ACID_DH_2"/>
    <property type="match status" value="1"/>
</dbReference>
<dbReference type="InterPro" id="IPR000262">
    <property type="entry name" value="FMN-dep_DH"/>
</dbReference>
<keyword evidence="7" id="KW-1185">Reference proteome</keyword>
<comment type="caution">
    <text evidence="6">The sequence shown here is derived from an EMBL/GenBank/DDBJ whole genome shotgun (WGS) entry which is preliminary data.</text>
</comment>
<keyword evidence="2" id="KW-0560">Oxidoreductase</keyword>
<feature type="region of interest" description="Disordered" evidence="3">
    <location>
        <begin position="75"/>
        <end position="103"/>
    </location>
</feature>
<evidence type="ECO:0000256" key="2">
    <source>
        <dbReference type="ARBA" id="ARBA00023002"/>
    </source>
</evidence>
<dbReference type="InterPro" id="IPR037396">
    <property type="entry name" value="FMN_HAD"/>
</dbReference>
<dbReference type="SUPFAM" id="SSF51395">
    <property type="entry name" value="FMN-linked oxidoreductases"/>
    <property type="match status" value="1"/>
</dbReference>
<dbReference type="InterPro" id="IPR013785">
    <property type="entry name" value="Aldolase_TIM"/>
</dbReference>
<feature type="compositionally biased region" description="Low complexity" evidence="3">
    <location>
        <begin position="88"/>
        <end position="103"/>
    </location>
</feature>
<dbReference type="PROSITE" id="PS50255">
    <property type="entry name" value="CYTOCHROME_B5_2"/>
    <property type="match status" value="1"/>
</dbReference>
<dbReference type="Gene3D" id="3.20.20.70">
    <property type="entry name" value="Aldolase class I"/>
    <property type="match status" value="1"/>
</dbReference>
<dbReference type="GO" id="GO:0016491">
    <property type="term" value="F:oxidoreductase activity"/>
    <property type="evidence" value="ECO:0007669"/>
    <property type="project" value="UniProtKB-KW"/>
</dbReference>
<dbReference type="AlphaFoldDB" id="A0AAW0Q9U8"/>
<dbReference type="SMART" id="SM01117">
    <property type="entry name" value="Cyt-b5"/>
    <property type="match status" value="1"/>
</dbReference>